<reference evidence="1" key="1">
    <citation type="submission" date="2014-11" db="EMBL/GenBank/DDBJ databases">
        <authorList>
            <person name="Amaro Gonzalez C."/>
        </authorList>
    </citation>
    <scope>NUCLEOTIDE SEQUENCE</scope>
</reference>
<name>A0A0E9RNX0_ANGAN</name>
<dbReference type="AlphaFoldDB" id="A0A0E9RNX0"/>
<proteinExistence type="predicted"/>
<evidence type="ECO:0000313" key="1">
    <source>
        <dbReference type="EMBL" id="JAH30120.1"/>
    </source>
</evidence>
<dbReference type="EMBL" id="GBXM01082228">
    <property type="protein sequence ID" value="JAH26349.1"/>
    <property type="molecule type" value="Transcribed_RNA"/>
</dbReference>
<reference evidence="1" key="2">
    <citation type="journal article" date="2015" name="Fish Shellfish Immunol.">
        <title>Early steps in the European eel (Anguilla anguilla)-Vibrio vulnificus interaction in the gills: Role of the RtxA13 toxin.</title>
        <authorList>
            <person name="Callol A."/>
            <person name="Pajuelo D."/>
            <person name="Ebbesson L."/>
            <person name="Teles M."/>
            <person name="MacKenzie S."/>
            <person name="Amaro C."/>
        </authorList>
    </citation>
    <scope>NUCLEOTIDE SEQUENCE</scope>
</reference>
<sequence length="38" mass="4484">MLDYQYKKQYVKCPLTLFEAVNVCKGFFLMRTNTCALC</sequence>
<accession>A0A0E9RNX0</accession>
<dbReference type="EMBL" id="GBXM01078457">
    <property type="protein sequence ID" value="JAH30120.1"/>
    <property type="molecule type" value="Transcribed_RNA"/>
</dbReference>
<protein>
    <submittedName>
        <fullName evidence="1">Uncharacterized protein</fullName>
    </submittedName>
</protein>
<organism evidence="1">
    <name type="scientific">Anguilla anguilla</name>
    <name type="common">European freshwater eel</name>
    <name type="synonym">Muraena anguilla</name>
    <dbReference type="NCBI Taxonomy" id="7936"/>
    <lineage>
        <taxon>Eukaryota</taxon>
        <taxon>Metazoa</taxon>
        <taxon>Chordata</taxon>
        <taxon>Craniata</taxon>
        <taxon>Vertebrata</taxon>
        <taxon>Euteleostomi</taxon>
        <taxon>Actinopterygii</taxon>
        <taxon>Neopterygii</taxon>
        <taxon>Teleostei</taxon>
        <taxon>Anguilliformes</taxon>
        <taxon>Anguillidae</taxon>
        <taxon>Anguilla</taxon>
    </lineage>
</organism>